<organism evidence="1 2">
    <name type="scientific">Streptomyces achmelvichensis</name>
    <dbReference type="NCBI Taxonomy" id="3134111"/>
    <lineage>
        <taxon>Bacteria</taxon>
        <taxon>Bacillati</taxon>
        <taxon>Actinomycetota</taxon>
        <taxon>Actinomycetes</taxon>
        <taxon>Kitasatosporales</taxon>
        <taxon>Streptomycetaceae</taxon>
        <taxon>Streptomyces</taxon>
    </lineage>
</organism>
<evidence type="ECO:0000313" key="2">
    <source>
        <dbReference type="Proteomes" id="UP001377168"/>
    </source>
</evidence>
<accession>A0ACC6Q0Y7</accession>
<gene>
    <name evidence="1" type="ORF">WKI67_28865</name>
</gene>
<keyword evidence="2" id="KW-1185">Reference proteome</keyword>
<reference evidence="1" key="1">
    <citation type="submission" date="2024-03" db="EMBL/GenBank/DDBJ databases">
        <title>Novel Streptomyces species of biotechnological and ecological value are a feature of Machair soil.</title>
        <authorList>
            <person name="Prole J.R."/>
            <person name="Goodfellow M."/>
            <person name="Allenby N."/>
            <person name="Ward A.C."/>
        </authorList>
    </citation>
    <scope>NUCLEOTIDE SEQUENCE</scope>
    <source>
        <strain evidence="1">MS2.AVA.5</strain>
    </source>
</reference>
<protein>
    <submittedName>
        <fullName evidence="1">C40 family peptidase</fullName>
    </submittedName>
</protein>
<sequence length="439" mass="45513">MSGRLLRTVCTAALAAATVIAAVPAAAEPVPDPPGGHAAGAVGPADGTGDEPVDGSADDPPDETGSLETGGPEAGRDDTADTSGSAAGAPTTVPQMLTRLRTLYVQAEEAGEAYNATEEQLKAQQARTAALGRELAAARNALADSRGDAGRLAREQYQGRSELSAYVRLLLAPDPQHALDEDHLMERAAADRLATTDRLEKGARRASALAAASRAALDKEQTLAARQKRARDTAAVRLKAVEEMLASLSPEEVAALTALEESDTAEAQEKILASGVLDGERMPTEEGGKALRYAVEQIGKPYLWGAEGPGSYDCSGLTSEAWAAAGRAIPRTSQDQWEELPKVPLRSLRPGDLVIYFPGATHVALYLGDGMVIQAPRPGATVKVSPIAANPLLGAVRPDPKGSPLEEYTPPRLPEGATAGPDTGYSEADAPEAPATSAR</sequence>
<dbReference type="EMBL" id="JBBKAJ010000022">
    <property type="protein sequence ID" value="MEJ8637385.1"/>
    <property type="molecule type" value="Genomic_DNA"/>
</dbReference>
<evidence type="ECO:0000313" key="1">
    <source>
        <dbReference type="EMBL" id="MEJ8637385.1"/>
    </source>
</evidence>
<comment type="caution">
    <text evidence="1">The sequence shown here is derived from an EMBL/GenBank/DDBJ whole genome shotgun (WGS) entry which is preliminary data.</text>
</comment>
<dbReference type="Proteomes" id="UP001377168">
    <property type="component" value="Unassembled WGS sequence"/>
</dbReference>
<name>A0ACC6Q0Y7_9ACTN</name>
<proteinExistence type="predicted"/>